<proteinExistence type="predicted"/>
<dbReference type="SUPFAM" id="SSF56059">
    <property type="entry name" value="Glutathione synthetase ATP-binding domain-like"/>
    <property type="match status" value="1"/>
</dbReference>
<dbReference type="EMBL" id="JBHUEM010000003">
    <property type="protein sequence ID" value="MFD1735473.1"/>
    <property type="molecule type" value="Genomic_DNA"/>
</dbReference>
<gene>
    <name evidence="1" type="ORF">ACFSCX_02750</name>
</gene>
<evidence type="ECO:0000313" key="2">
    <source>
        <dbReference type="Proteomes" id="UP001597214"/>
    </source>
</evidence>
<keyword evidence="2" id="KW-1185">Reference proteome</keyword>
<dbReference type="InterPro" id="IPR026838">
    <property type="entry name" value="YheC/D"/>
</dbReference>
<evidence type="ECO:0000313" key="1">
    <source>
        <dbReference type="EMBL" id="MFD1735473.1"/>
    </source>
</evidence>
<organism evidence="1 2">
    <name type="scientific">Bacillus salitolerans</name>
    <dbReference type="NCBI Taxonomy" id="1437434"/>
    <lineage>
        <taxon>Bacteria</taxon>
        <taxon>Bacillati</taxon>
        <taxon>Bacillota</taxon>
        <taxon>Bacilli</taxon>
        <taxon>Bacillales</taxon>
        <taxon>Bacillaceae</taxon>
        <taxon>Bacillus</taxon>
    </lineage>
</organism>
<dbReference type="Proteomes" id="UP001597214">
    <property type="component" value="Unassembled WGS sequence"/>
</dbReference>
<comment type="caution">
    <text evidence="1">The sequence shown here is derived from an EMBL/GenBank/DDBJ whole genome shotgun (WGS) entry which is preliminary data.</text>
</comment>
<name>A0ABW4LL51_9BACI</name>
<dbReference type="RefSeq" id="WP_377926572.1">
    <property type="nucleotide sequence ID" value="NZ_JBHUEM010000003.1"/>
</dbReference>
<reference evidence="2" key="1">
    <citation type="journal article" date="2019" name="Int. J. Syst. Evol. Microbiol.">
        <title>The Global Catalogue of Microorganisms (GCM) 10K type strain sequencing project: providing services to taxonomists for standard genome sequencing and annotation.</title>
        <authorList>
            <consortium name="The Broad Institute Genomics Platform"/>
            <consortium name="The Broad Institute Genome Sequencing Center for Infectious Disease"/>
            <person name="Wu L."/>
            <person name="Ma J."/>
        </authorList>
    </citation>
    <scope>NUCLEOTIDE SEQUENCE [LARGE SCALE GENOMIC DNA]</scope>
    <source>
        <strain evidence="2">CCUG 49339</strain>
    </source>
</reference>
<protein>
    <submittedName>
        <fullName evidence="1">YheC/YheD family protein</fullName>
    </submittedName>
</protein>
<accession>A0ABW4LL51</accession>
<sequence length="431" mass="50835">MKIIWQEQLNPNTIIIPSRLQKDFESEDIQVHIGSWKREMRIEFSKEVPRDTIILPEILDENFILPSHLHYEVKLEDSNLYIGPVIGLLLSNTMEELDRIEEMDHYVNCYQDINGLVYVCSVDGININNQTISGYYYDPSNQKSQWKNGTFPYPASFYRRCFIPEEIMEALQNVVGKNHMFNEKYYHKWKLYELLKQHEQIRDYLPDTILFTKIADLFHMLDKYTSVYLKPIGGTYGDGIVKMVKTNKGYHYINKSGKLLPLLTKKDVVKYIIKNYRIGSYIVQQDVGYQMEKKNIDFRIVMQKNRKKKWICTAFIARYGRKNKIYTNDPSEVHQGRLALQDMFQLAEEEAMLTEYEIISICVELGKVFDQFGHYADIGIDIAIDKNMNIWILEVNHLYHDHDMAAYLENLETYESVLSTLLHYLKTLAGY</sequence>
<dbReference type="Pfam" id="PF14398">
    <property type="entry name" value="ATPgrasp_YheCD"/>
    <property type="match status" value="1"/>
</dbReference>